<dbReference type="InterPro" id="IPR003694">
    <property type="entry name" value="NAD_synthase"/>
</dbReference>
<dbReference type="InterPro" id="IPR022926">
    <property type="entry name" value="NH(3)-dep_NAD(+)_synth"/>
</dbReference>
<proteinExistence type="inferred from homology"/>
<dbReference type="GO" id="GO:0008795">
    <property type="term" value="F:NAD+ synthase activity"/>
    <property type="evidence" value="ECO:0007669"/>
    <property type="project" value="UniProtKB-UniRule"/>
</dbReference>
<feature type="binding site" description="in other chain" evidence="8">
    <location>
        <position position="154"/>
    </location>
    <ligand>
        <name>deamido-NAD(+)</name>
        <dbReference type="ChEBI" id="CHEBI:58437"/>
        <note>ligand shared between two neighboring subunits</note>
    </ligand>
</feature>
<dbReference type="PANTHER" id="PTHR23090:SF9">
    <property type="entry name" value="GLUTAMINE-DEPENDENT NAD(+) SYNTHETASE"/>
    <property type="match status" value="1"/>
</dbReference>
<comment type="similarity">
    <text evidence="1 8 9">Belongs to the NAD synthetase family.</text>
</comment>
<keyword evidence="2 8" id="KW-0436">Ligase</keyword>
<evidence type="ECO:0000256" key="9">
    <source>
        <dbReference type="RuleBase" id="RU003811"/>
    </source>
</evidence>
<sequence length="260" mass="29604">MNDSILNEIKNHNYQQLSEKIQNSIVQKCNDYNKNGVVFGLSGGIDSGVIAYLCSNVIKEKTLALIMPDSKISPNDETEDAIKIVDSLGINYKLIDINSIHREYYNVLEPNDFALGNLRARIRKNIMYYYANSKNLLALGSSDKSEYNIGYFTKFGDGAADILPIVSLYKIQVREIAKYLGVPDNIIRKKSSPNLWPNHIAESEIGVTYEEIDCVLYCLIDKKITINETVAQTQIKEETVQKIYQLYKKSEHKRITPEHL</sequence>
<comment type="caution">
    <text evidence="8">Lacks conserved residue(s) required for the propagation of feature annotation.</text>
</comment>
<evidence type="ECO:0000256" key="1">
    <source>
        <dbReference type="ARBA" id="ARBA00005859"/>
    </source>
</evidence>
<dbReference type="GO" id="GO:0004359">
    <property type="term" value="F:glutaminase activity"/>
    <property type="evidence" value="ECO:0007669"/>
    <property type="project" value="InterPro"/>
</dbReference>
<comment type="function">
    <text evidence="8">Catalyzes the ATP-dependent amidation of deamido-NAD to form NAD. Uses ammonia as a nitrogen source.</text>
</comment>
<feature type="binding site" evidence="8">
    <location>
        <position position="146"/>
    </location>
    <ligand>
        <name>Mg(2+)</name>
        <dbReference type="ChEBI" id="CHEBI:18420"/>
    </ligand>
</feature>
<comment type="subunit">
    <text evidence="8">Homodimer.</text>
</comment>
<keyword evidence="7 8" id="KW-0520">NAD</keyword>
<feature type="binding site" evidence="8">
    <location>
        <begin position="40"/>
        <end position="47"/>
    </location>
    <ligand>
        <name>ATP</name>
        <dbReference type="ChEBI" id="CHEBI:30616"/>
    </ligand>
</feature>
<evidence type="ECO:0000256" key="8">
    <source>
        <dbReference type="HAMAP-Rule" id="MF_00193"/>
    </source>
</evidence>
<feature type="binding site" evidence="8">
    <location>
        <position position="46"/>
    </location>
    <ligand>
        <name>Mg(2+)</name>
        <dbReference type="ChEBI" id="CHEBI:18420"/>
    </ligand>
</feature>
<dbReference type="EC" id="6.3.1.5" evidence="8 10"/>
<dbReference type="GO" id="GO:0005524">
    <property type="term" value="F:ATP binding"/>
    <property type="evidence" value="ECO:0007669"/>
    <property type="project" value="UniProtKB-UniRule"/>
</dbReference>
<reference evidence="12" key="1">
    <citation type="journal article" date="2014" name="Genome Biol. Evol.">
        <title>Pangenome evidence for extensive interdomain horizontal transfer affecting lineage core and shell genes in uncultured planktonic thaumarchaeota and euryarchaeota.</title>
        <authorList>
            <person name="Deschamps P."/>
            <person name="Zivanovic Y."/>
            <person name="Moreira D."/>
            <person name="Rodriguez-Valera F."/>
            <person name="Lopez-Garcia P."/>
        </authorList>
    </citation>
    <scope>NUCLEOTIDE SEQUENCE</scope>
</reference>
<comment type="catalytic activity">
    <reaction evidence="8 10">
        <text>deamido-NAD(+) + NH4(+) + ATP = AMP + diphosphate + NAD(+) + H(+)</text>
        <dbReference type="Rhea" id="RHEA:21188"/>
        <dbReference type="ChEBI" id="CHEBI:15378"/>
        <dbReference type="ChEBI" id="CHEBI:28938"/>
        <dbReference type="ChEBI" id="CHEBI:30616"/>
        <dbReference type="ChEBI" id="CHEBI:33019"/>
        <dbReference type="ChEBI" id="CHEBI:57540"/>
        <dbReference type="ChEBI" id="CHEBI:58437"/>
        <dbReference type="ChEBI" id="CHEBI:456215"/>
        <dbReference type="EC" id="6.3.1.5"/>
    </reaction>
</comment>
<dbReference type="GO" id="GO:0046872">
    <property type="term" value="F:metal ion binding"/>
    <property type="evidence" value="ECO:0007669"/>
    <property type="project" value="UniProtKB-KW"/>
</dbReference>
<evidence type="ECO:0000256" key="10">
    <source>
        <dbReference type="RuleBase" id="RU003812"/>
    </source>
</evidence>
<accession>A0A075HGC5</accession>
<dbReference type="Gene3D" id="3.40.50.620">
    <property type="entry name" value="HUPs"/>
    <property type="match status" value="1"/>
</dbReference>
<dbReference type="UniPathway" id="UPA00253">
    <property type="reaction ID" value="UER00333"/>
</dbReference>
<evidence type="ECO:0000259" key="11">
    <source>
        <dbReference type="Pfam" id="PF02540"/>
    </source>
</evidence>
<dbReference type="GO" id="GO:0005737">
    <property type="term" value="C:cytoplasm"/>
    <property type="evidence" value="ECO:0007669"/>
    <property type="project" value="InterPro"/>
</dbReference>
<dbReference type="EMBL" id="KF901017">
    <property type="protein sequence ID" value="AIF15019.1"/>
    <property type="molecule type" value="Genomic_DNA"/>
</dbReference>
<dbReference type="NCBIfam" id="NF010587">
    <property type="entry name" value="PRK13980.1"/>
    <property type="match status" value="1"/>
</dbReference>
<dbReference type="FunFam" id="3.40.50.620:FF:000106">
    <property type="entry name" value="Glutamine-dependent NAD(+) synthetase"/>
    <property type="match status" value="1"/>
</dbReference>
<dbReference type="NCBIfam" id="TIGR00552">
    <property type="entry name" value="nadE"/>
    <property type="match status" value="1"/>
</dbReference>
<evidence type="ECO:0000256" key="6">
    <source>
        <dbReference type="ARBA" id="ARBA00022842"/>
    </source>
</evidence>
<keyword evidence="5 8" id="KW-0067">ATP-binding</keyword>
<comment type="pathway">
    <text evidence="8">Cofactor biosynthesis; NAD(+) biosynthesis; NAD(+) from deamido-NAD(+) (ammonia route): step 1/1.</text>
</comment>
<gene>
    <name evidence="8 12" type="primary">nadE</name>
</gene>
<dbReference type="PANTHER" id="PTHR23090">
    <property type="entry name" value="NH 3 /GLUTAMINE-DEPENDENT NAD + SYNTHETASE"/>
    <property type="match status" value="1"/>
</dbReference>
<feature type="binding site" description="in other chain" evidence="8">
    <location>
        <position position="121"/>
    </location>
    <ligand>
        <name>deamido-NAD(+)</name>
        <dbReference type="ChEBI" id="CHEBI:58437"/>
        <note>ligand shared between two neighboring subunits</note>
    </ligand>
</feature>
<dbReference type="Pfam" id="PF02540">
    <property type="entry name" value="NAD_synthase"/>
    <property type="match status" value="1"/>
</dbReference>
<evidence type="ECO:0000256" key="4">
    <source>
        <dbReference type="ARBA" id="ARBA00022741"/>
    </source>
</evidence>
<feature type="binding site" description="in other chain" evidence="8">
    <location>
        <begin position="252"/>
        <end position="253"/>
    </location>
    <ligand>
        <name>deamido-NAD(+)</name>
        <dbReference type="ChEBI" id="CHEBI:58437"/>
        <note>ligand shared between two neighboring subunits</note>
    </ligand>
</feature>
<dbReference type="GO" id="GO:0009435">
    <property type="term" value="P:NAD+ biosynthetic process"/>
    <property type="evidence" value="ECO:0007669"/>
    <property type="project" value="UniProtKB-UniRule"/>
</dbReference>
<evidence type="ECO:0000256" key="3">
    <source>
        <dbReference type="ARBA" id="ARBA00022723"/>
    </source>
</evidence>
<evidence type="ECO:0000256" key="7">
    <source>
        <dbReference type="ARBA" id="ARBA00023027"/>
    </source>
</evidence>
<dbReference type="HAMAP" id="MF_00193">
    <property type="entry name" value="NadE_ammonia_dep"/>
    <property type="match status" value="1"/>
</dbReference>
<keyword evidence="6 8" id="KW-0460">Magnesium</keyword>
<dbReference type="SUPFAM" id="SSF52402">
    <property type="entry name" value="Adenine nucleotide alpha hydrolases-like"/>
    <property type="match status" value="1"/>
</dbReference>
<feature type="binding site" evidence="8">
    <location>
        <position position="170"/>
    </location>
    <ligand>
        <name>ATP</name>
        <dbReference type="ChEBI" id="CHEBI:30616"/>
    </ligand>
</feature>
<feature type="binding site" evidence="8">
    <location>
        <position position="192"/>
    </location>
    <ligand>
        <name>ATP</name>
        <dbReference type="ChEBI" id="CHEBI:30616"/>
    </ligand>
</feature>
<protein>
    <recommendedName>
        <fullName evidence="8 10">NH(3)-dependent NAD(+) synthetase</fullName>
        <ecNumber evidence="8 10">6.3.1.5</ecNumber>
    </recommendedName>
</protein>
<name>A0A075HGC5_9ARCH</name>
<feature type="domain" description="NAD/GMP synthase" evidence="11">
    <location>
        <begin position="19"/>
        <end position="257"/>
    </location>
</feature>
<evidence type="ECO:0000256" key="5">
    <source>
        <dbReference type="ARBA" id="ARBA00022840"/>
    </source>
</evidence>
<feature type="binding site" evidence="8">
    <location>
        <position position="161"/>
    </location>
    <ligand>
        <name>deamido-NAD(+)</name>
        <dbReference type="ChEBI" id="CHEBI:58437"/>
        <note>ligand shared between two neighboring subunits</note>
    </ligand>
</feature>
<dbReference type="CDD" id="cd00553">
    <property type="entry name" value="NAD_synthase"/>
    <property type="match status" value="1"/>
</dbReference>
<organism evidence="12">
    <name type="scientific">uncultured marine thaumarchaeote KM3_69_B11</name>
    <dbReference type="NCBI Taxonomy" id="1456244"/>
    <lineage>
        <taxon>Archaea</taxon>
        <taxon>Nitrososphaerota</taxon>
        <taxon>environmental samples</taxon>
    </lineage>
</organism>
<dbReference type="InterPro" id="IPR014729">
    <property type="entry name" value="Rossmann-like_a/b/a_fold"/>
</dbReference>
<evidence type="ECO:0000313" key="12">
    <source>
        <dbReference type="EMBL" id="AIF15019.1"/>
    </source>
</evidence>
<evidence type="ECO:0000256" key="2">
    <source>
        <dbReference type="ARBA" id="ARBA00022598"/>
    </source>
</evidence>
<dbReference type="InterPro" id="IPR022310">
    <property type="entry name" value="NAD/GMP_synthase"/>
</dbReference>
<dbReference type="AlphaFoldDB" id="A0A075HGC5"/>
<dbReference type="GO" id="GO:0003952">
    <property type="term" value="F:NAD+ synthase (glutamine-hydrolyzing) activity"/>
    <property type="evidence" value="ECO:0007669"/>
    <property type="project" value="InterPro"/>
</dbReference>
<keyword evidence="4 8" id="KW-0547">Nucleotide-binding</keyword>
<keyword evidence="3 8" id="KW-0479">Metal-binding</keyword>